<feature type="region of interest" description="Disordered" evidence="5">
    <location>
        <begin position="271"/>
        <end position="301"/>
    </location>
</feature>
<keyword evidence="6" id="KW-0472">Membrane</keyword>
<dbReference type="Gene3D" id="1.10.1740.10">
    <property type="match status" value="1"/>
</dbReference>
<dbReference type="InterPro" id="IPR036388">
    <property type="entry name" value="WH-like_DNA-bd_sf"/>
</dbReference>
<proteinExistence type="inferred from homology"/>
<evidence type="ECO:0000256" key="2">
    <source>
        <dbReference type="ARBA" id="ARBA00023015"/>
    </source>
</evidence>
<dbReference type="InterPro" id="IPR013249">
    <property type="entry name" value="RNA_pol_sigma70_r4_t2"/>
</dbReference>
<dbReference type="InterPro" id="IPR013325">
    <property type="entry name" value="RNA_pol_sigma_r2"/>
</dbReference>
<protein>
    <recommendedName>
        <fullName evidence="11">RNA polymerase sigma factor</fullName>
    </recommendedName>
</protein>
<feature type="domain" description="RNA polymerase sigma factor 70 region 4 type 2" evidence="8">
    <location>
        <begin position="116"/>
        <end position="168"/>
    </location>
</feature>
<comment type="similarity">
    <text evidence="1">Belongs to the sigma-70 factor family. ECF subfamily.</text>
</comment>
<feature type="transmembrane region" description="Helical" evidence="6">
    <location>
        <begin position="214"/>
        <end position="232"/>
    </location>
</feature>
<evidence type="ECO:0000256" key="3">
    <source>
        <dbReference type="ARBA" id="ARBA00023082"/>
    </source>
</evidence>
<accession>A0ABN3T162</accession>
<dbReference type="SUPFAM" id="SSF88659">
    <property type="entry name" value="Sigma3 and sigma4 domains of RNA polymerase sigma factors"/>
    <property type="match status" value="1"/>
</dbReference>
<gene>
    <name evidence="9" type="ORF">GCM10010310_45350</name>
</gene>
<evidence type="ECO:0000313" key="10">
    <source>
        <dbReference type="Proteomes" id="UP001499989"/>
    </source>
</evidence>
<dbReference type="EMBL" id="BAAASK010000013">
    <property type="protein sequence ID" value="GAA2689513.1"/>
    <property type="molecule type" value="Genomic_DNA"/>
</dbReference>
<reference evidence="9 10" key="1">
    <citation type="journal article" date="2019" name="Int. J. Syst. Evol. Microbiol.">
        <title>The Global Catalogue of Microorganisms (GCM) 10K type strain sequencing project: providing services to taxonomists for standard genome sequencing and annotation.</title>
        <authorList>
            <consortium name="The Broad Institute Genomics Platform"/>
            <consortium name="The Broad Institute Genome Sequencing Center for Infectious Disease"/>
            <person name="Wu L."/>
            <person name="Ma J."/>
        </authorList>
    </citation>
    <scope>NUCLEOTIDE SEQUENCE [LARGE SCALE GENOMIC DNA]</scope>
    <source>
        <strain evidence="9 10">JCM 4531</strain>
    </source>
</reference>
<dbReference type="NCBIfam" id="TIGR02937">
    <property type="entry name" value="sigma70-ECF"/>
    <property type="match status" value="1"/>
</dbReference>
<dbReference type="PANTHER" id="PTHR43133">
    <property type="entry name" value="RNA POLYMERASE ECF-TYPE SIGMA FACTO"/>
    <property type="match status" value="1"/>
</dbReference>
<feature type="domain" description="RNA polymerase sigma-70 region 2" evidence="7">
    <location>
        <begin position="16"/>
        <end position="86"/>
    </location>
</feature>
<dbReference type="InterPro" id="IPR013324">
    <property type="entry name" value="RNA_pol_sigma_r3/r4-like"/>
</dbReference>
<keyword evidence="3" id="KW-0731">Sigma factor</keyword>
<keyword evidence="10" id="KW-1185">Reference proteome</keyword>
<evidence type="ECO:0008006" key="11">
    <source>
        <dbReference type="Google" id="ProtNLM"/>
    </source>
</evidence>
<dbReference type="Pfam" id="PF04542">
    <property type="entry name" value="Sigma70_r2"/>
    <property type="match status" value="1"/>
</dbReference>
<keyword evidence="6" id="KW-1133">Transmembrane helix</keyword>
<dbReference type="Proteomes" id="UP001499989">
    <property type="component" value="Unassembled WGS sequence"/>
</dbReference>
<comment type="caution">
    <text evidence="9">The sequence shown here is derived from an EMBL/GenBank/DDBJ whole genome shotgun (WGS) entry which is preliminary data.</text>
</comment>
<evidence type="ECO:0000259" key="8">
    <source>
        <dbReference type="Pfam" id="PF08281"/>
    </source>
</evidence>
<evidence type="ECO:0000313" key="9">
    <source>
        <dbReference type="EMBL" id="GAA2689513.1"/>
    </source>
</evidence>
<dbReference type="InterPro" id="IPR039425">
    <property type="entry name" value="RNA_pol_sigma-70-like"/>
</dbReference>
<keyword evidence="4" id="KW-0804">Transcription</keyword>
<keyword evidence="6" id="KW-0812">Transmembrane</keyword>
<dbReference type="SUPFAM" id="SSF88946">
    <property type="entry name" value="Sigma2 domain of RNA polymerase sigma factors"/>
    <property type="match status" value="1"/>
</dbReference>
<evidence type="ECO:0000256" key="4">
    <source>
        <dbReference type="ARBA" id="ARBA00023163"/>
    </source>
</evidence>
<name>A0ABN3T162_9ACTN</name>
<keyword evidence="2" id="KW-0805">Transcription regulation</keyword>
<dbReference type="RefSeq" id="WP_265698874.1">
    <property type="nucleotide sequence ID" value="NZ_BAAASK010000013.1"/>
</dbReference>
<evidence type="ECO:0000256" key="1">
    <source>
        <dbReference type="ARBA" id="ARBA00010641"/>
    </source>
</evidence>
<sequence>MAEKYGGATAADLAALYEGHRREMEGFARRLLADERLPESTLSAEDVVQTAFTKALNAPTGIRDPRAYLYVVIRNDVRAASRQVRRQTTATSKGAWQAQSADVHVADFSDLIANRLAVHRALCNLPPQQRTAVWATKALEYTQAEAAEIMQKRPGTVATHVVRAVAALRVHLTALVVVGITTFCLERSRALRKLQAPADSPRAPLPQAPSISTLVYGALSCLLVAALARWAFRWWTRRRQAMEEGGTFAPRPLTEVVRETLEARRFRAVRPTPPRRRTVPEEELTEEEIPSGLTRTRLPDW</sequence>
<dbReference type="Gene3D" id="1.10.10.10">
    <property type="entry name" value="Winged helix-like DNA-binding domain superfamily/Winged helix DNA-binding domain"/>
    <property type="match status" value="1"/>
</dbReference>
<evidence type="ECO:0000256" key="5">
    <source>
        <dbReference type="SAM" id="MobiDB-lite"/>
    </source>
</evidence>
<evidence type="ECO:0000256" key="6">
    <source>
        <dbReference type="SAM" id="Phobius"/>
    </source>
</evidence>
<dbReference type="InterPro" id="IPR007627">
    <property type="entry name" value="RNA_pol_sigma70_r2"/>
</dbReference>
<dbReference type="PANTHER" id="PTHR43133:SF25">
    <property type="entry name" value="RNA POLYMERASE SIGMA FACTOR RFAY-RELATED"/>
    <property type="match status" value="1"/>
</dbReference>
<dbReference type="InterPro" id="IPR014284">
    <property type="entry name" value="RNA_pol_sigma-70_dom"/>
</dbReference>
<dbReference type="Pfam" id="PF08281">
    <property type="entry name" value="Sigma70_r4_2"/>
    <property type="match status" value="1"/>
</dbReference>
<organism evidence="9 10">
    <name type="scientific">Streptomyces violaceolatus</name>
    <dbReference type="NCBI Taxonomy" id="67378"/>
    <lineage>
        <taxon>Bacteria</taxon>
        <taxon>Bacillati</taxon>
        <taxon>Actinomycetota</taxon>
        <taxon>Actinomycetes</taxon>
        <taxon>Kitasatosporales</taxon>
        <taxon>Streptomycetaceae</taxon>
        <taxon>Streptomyces</taxon>
        <taxon>Streptomyces violaceoruber group</taxon>
    </lineage>
</organism>
<evidence type="ECO:0000259" key="7">
    <source>
        <dbReference type="Pfam" id="PF04542"/>
    </source>
</evidence>